<dbReference type="PANTHER" id="PTHR13510:SF44">
    <property type="entry name" value="RABENOSYN-5"/>
    <property type="match status" value="1"/>
</dbReference>
<dbReference type="InterPro" id="IPR013083">
    <property type="entry name" value="Znf_RING/FYVE/PHD"/>
</dbReference>
<dbReference type="Gene3D" id="3.30.530.20">
    <property type="match status" value="1"/>
</dbReference>
<dbReference type="InterPro" id="IPR011011">
    <property type="entry name" value="Znf_FYVE_PHD"/>
</dbReference>
<dbReference type="Pfam" id="PF01363">
    <property type="entry name" value="FYVE"/>
    <property type="match status" value="1"/>
</dbReference>
<dbReference type="Pfam" id="PF01852">
    <property type="entry name" value="START"/>
    <property type="match status" value="1"/>
</dbReference>
<keyword evidence="1" id="KW-0479">Metal-binding</keyword>
<reference evidence="6" key="2">
    <citation type="submission" date="2019-06" db="EMBL/GenBank/DDBJ databases">
        <title>Genomics analysis of Aphanomyces spp. identifies a new class of oomycete effector associated with host adaptation.</title>
        <authorList>
            <person name="Gaulin E."/>
        </authorList>
    </citation>
    <scope>NUCLEOTIDE SEQUENCE</scope>
    <source>
        <strain evidence="6">CBS 578.67</strain>
    </source>
</reference>
<keyword evidence="3" id="KW-0862">Zinc</keyword>
<keyword evidence="8" id="KW-1185">Reference proteome</keyword>
<dbReference type="EMBL" id="CAADRA010005124">
    <property type="protein sequence ID" value="VFT85386.1"/>
    <property type="molecule type" value="Genomic_DNA"/>
</dbReference>
<dbReference type="SUPFAM" id="SSF55961">
    <property type="entry name" value="Bet v1-like"/>
    <property type="match status" value="1"/>
</dbReference>
<dbReference type="SUPFAM" id="SSF57903">
    <property type="entry name" value="FYVE/PHD zinc finger"/>
    <property type="match status" value="1"/>
</dbReference>
<dbReference type="GO" id="GO:0008270">
    <property type="term" value="F:zinc ion binding"/>
    <property type="evidence" value="ECO:0007669"/>
    <property type="project" value="UniProtKB-KW"/>
</dbReference>
<dbReference type="Proteomes" id="UP000332933">
    <property type="component" value="Unassembled WGS sequence"/>
</dbReference>
<dbReference type="InterPro" id="IPR017455">
    <property type="entry name" value="Znf_FYVE-rel"/>
</dbReference>
<dbReference type="Gene3D" id="3.30.40.10">
    <property type="entry name" value="Zinc/RING finger domain, C3HC4 (zinc finger)"/>
    <property type="match status" value="1"/>
</dbReference>
<organism evidence="7 8">
    <name type="scientific">Aphanomyces stellatus</name>
    <dbReference type="NCBI Taxonomy" id="120398"/>
    <lineage>
        <taxon>Eukaryota</taxon>
        <taxon>Sar</taxon>
        <taxon>Stramenopiles</taxon>
        <taxon>Oomycota</taxon>
        <taxon>Saprolegniomycetes</taxon>
        <taxon>Saprolegniales</taxon>
        <taxon>Verrucalvaceae</taxon>
        <taxon>Aphanomyces</taxon>
    </lineage>
</organism>
<evidence type="ECO:0000313" key="6">
    <source>
        <dbReference type="EMBL" id="KAF0701054.1"/>
    </source>
</evidence>
<dbReference type="InterPro" id="IPR052727">
    <property type="entry name" value="Rab4/Rab5_effector"/>
</dbReference>
<dbReference type="InterPro" id="IPR023393">
    <property type="entry name" value="START-like_dom_sf"/>
</dbReference>
<evidence type="ECO:0000256" key="1">
    <source>
        <dbReference type="ARBA" id="ARBA00022723"/>
    </source>
</evidence>
<dbReference type="GO" id="GO:0008289">
    <property type="term" value="F:lipid binding"/>
    <property type="evidence" value="ECO:0007669"/>
    <property type="project" value="InterPro"/>
</dbReference>
<gene>
    <name evidence="7" type="primary">Aste57867_8500</name>
    <name evidence="6" type="ORF">As57867_008468</name>
    <name evidence="7" type="ORF">ASTE57867_8500</name>
</gene>
<dbReference type="InterPro" id="IPR000306">
    <property type="entry name" value="Znf_FYVE"/>
</dbReference>
<sequence>MLQRTSVTSMPRLSEAPTRGKYRVPRRLFKRPHLTDDDREAFIEVGLDTLTKIVRDTRLEGGPVSWKLDYAEEGLQIFWGSDIGKSRHTIFMSVTEVPGTLEEAAALHRSDTNEEFVDFNERFHRDLCDCRIIETLAPTTDDHPHNYIGIKWICLETVAFARSRDFVFVECRDDFNVNGVKGFARAMQSVELPNCVPDFRPSMGIVRAKFHASGMVFKEIPSRPGYLQLMQVYNLDLGGKVPTWIQRFSMKRRARSLLRFDTFFRAQRLSALPLLHENDLASLSSRRRCFLCHTKFTAFSTRMNCRVCGEVVCRHCNRQWELTDPLSKHTQLARICVICSNESPATEHLKRETPHMGTRSEPLVRGRDDLRDVRAVSLPFNGPTSPRTAKDTTRKVNGRVVDDDVISIVRTQPDLYLMPDLVDSRTFSYAPPQTPMRAVDDATLTAVSSVSHLELLELFQEMKKLKLEERFGRAAAAS</sequence>
<dbReference type="CDD" id="cd00065">
    <property type="entry name" value="FYVE_like_SF"/>
    <property type="match status" value="1"/>
</dbReference>
<evidence type="ECO:0000313" key="7">
    <source>
        <dbReference type="EMBL" id="VFT85386.1"/>
    </source>
</evidence>
<dbReference type="AlphaFoldDB" id="A0A485KKG2"/>
<name>A0A485KKG2_9STRA</name>
<evidence type="ECO:0000256" key="2">
    <source>
        <dbReference type="ARBA" id="ARBA00022771"/>
    </source>
</evidence>
<reference evidence="7 8" key="1">
    <citation type="submission" date="2019-03" db="EMBL/GenBank/DDBJ databases">
        <authorList>
            <person name="Gaulin E."/>
            <person name="Dumas B."/>
        </authorList>
    </citation>
    <scope>NUCLEOTIDE SEQUENCE [LARGE SCALE GENOMIC DNA]</scope>
    <source>
        <strain evidence="7">CBS 568.67</strain>
    </source>
</reference>
<accession>A0A485KKG2</accession>
<dbReference type="PROSITE" id="PS50178">
    <property type="entry name" value="ZF_FYVE"/>
    <property type="match status" value="1"/>
</dbReference>
<proteinExistence type="predicted"/>
<protein>
    <submittedName>
        <fullName evidence="7">Aste57867_8500 protein</fullName>
    </submittedName>
</protein>
<dbReference type="InterPro" id="IPR002913">
    <property type="entry name" value="START_lipid-bd_dom"/>
</dbReference>
<evidence type="ECO:0000256" key="4">
    <source>
        <dbReference type="PROSITE-ProRule" id="PRU00091"/>
    </source>
</evidence>
<dbReference type="EMBL" id="VJMH01005103">
    <property type="protein sequence ID" value="KAF0701054.1"/>
    <property type="molecule type" value="Genomic_DNA"/>
</dbReference>
<dbReference type="OrthoDB" id="79940at2759"/>
<dbReference type="PANTHER" id="PTHR13510">
    <property type="entry name" value="FYVE-FINGER-CONTAINING RAB5 EFFECTOR PROTEIN RABENOSYN-5-RELATED"/>
    <property type="match status" value="1"/>
</dbReference>
<keyword evidence="2 4" id="KW-0863">Zinc-finger</keyword>
<evidence type="ECO:0000256" key="3">
    <source>
        <dbReference type="ARBA" id="ARBA00022833"/>
    </source>
</evidence>
<evidence type="ECO:0000259" key="5">
    <source>
        <dbReference type="PROSITE" id="PS50178"/>
    </source>
</evidence>
<feature type="domain" description="FYVE-type" evidence="5">
    <location>
        <begin position="283"/>
        <end position="344"/>
    </location>
</feature>
<dbReference type="SMART" id="SM00064">
    <property type="entry name" value="FYVE"/>
    <property type="match status" value="1"/>
</dbReference>
<evidence type="ECO:0000313" key="8">
    <source>
        <dbReference type="Proteomes" id="UP000332933"/>
    </source>
</evidence>